<protein>
    <submittedName>
        <fullName evidence="1">Phosphate-selective porin OprO and OprP</fullName>
    </submittedName>
</protein>
<reference evidence="1 2" key="1">
    <citation type="submission" date="2016-11" db="EMBL/GenBank/DDBJ databases">
        <authorList>
            <person name="Jaros S."/>
            <person name="Januszkiewicz K."/>
            <person name="Wedrychowicz H."/>
        </authorList>
    </citation>
    <scope>NUCLEOTIDE SEQUENCE [LARGE SCALE GENOMIC DNA]</scope>
    <source>
        <strain evidence="1 2">DSM 14916</strain>
    </source>
</reference>
<name>A0A1M6P000_9PROT</name>
<evidence type="ECO:0000313" key="2">
    <source>
        <dbReference type="Proteomes" id="UP000184387"/>
    </source>
</evidence>
<gene>
    <name evidence="1" type="ORF">SAMN02745194_03963</name>
</gene>
<dbReference type="STRING" id="198092.SAMN02745194_03963"/>
<dbReference type="SUPFAM" id="SSF56935">
    <property type="entry name" value="Porins"/>
    <property type="match status" value="1"/>
</dbReference>
<dbReference type="InterPro" id="IPR010870">
    <property type="entry name" value="Porin_O/P"/>
</dbReference>
<dbReference type="EMBL" id="FQZF01000028">
    <property type="protein sequence ID" value="SHK01307.1"/>
    <property type="molecule type" value="Genomic_DNA"/>
</dbReference>
<proteinExistence type="predicted"/>
<dbReference type="Proteomes" id="UP000184387">
    <property type="component" value="Unassembled WGS sequence"/>
</dbReference>
<evidence type="ECO:0000313" key="1">
    <source>
        <dbReference type="EMBL" id="SHK01307.1"/>
    </source>
</evidence>
<organism evidence="1 2">
    <name type="scientific">Muricoccus roseus</name>
    <dbReference type="NCBI Taxonomy" id="198092"/>
    <lineage>
        <taxon>Bacteria</taxon>
        <taxon>Pseudomonadati</taxon>
        <taxon>Pseudomonadota</taxon>
        <taxon>Alphaproteobacteria</taxon>
        <taxon>Acetobacterales</taxon>
        <taxon>Roseomonadaceae</taxon>
        <taxon>Muricoccus</taxon>
    </lineage>
</organism>
<dbReference type="AlphaFoldDB" id="A0A1M6P000"/>
<dbReference type="InterPro" id="IPR023614">
    <property type="entry name" value="Porin_dom_sf"/>
</dbReference>
<accession>A0A1M6P000</accession>
<keyword evidence="2" id="KW-1185">Reference proteome</keyword>
<sequence>MSALAQEAVPPNEPDGVEWRGAMPSLRLADGAFTLTPTLRLDADAGSFFGQDRAGGYRSGVNLRRGRLGMEGQLAPGWTYSVVWEFGGPSPNDYGELYEAQVAYTGLGWGTIRLGAFQPQHLPEYAGSSFDLPFLERAAISNIAASLASGSARMAAGLEARGERWNASAYVTGGDATTPHDHRQRGVAGRAVALLPGLDVQLGLNAAAQFHPGTSPGPESIRLRDYPELRVDSRRFLDSGTIGADSAWAAGPELAGRLGPLYVEALWQRVEVDATAGGTRRFEGWYAEAALPLVGNPRERSAETGSWKRPKGEDGPGALELAARYSTADLRADSRGARQDVWTLGLTWFPTESVRLGIQYENGRIRRGGDDRDFQAIGLRVALNL</sequence>
<dbReference type="Gene3D" id="2.40.160.10">
    <property type="entry name" value="Porin"/>
    <property type="match status" value="1"/>
</dbReference>
<dbReference type="Pfam" id="PF07396">
    <property type="entry name" value="Porin_O_P"/>
    <property type="match status" value="1"/>
</dbReference>